<dbReference type="OrthoDB" id="4867160at2"/>
<keyword evidence="2" id="KW-1185">Reference proteome</keyword>
<proteinExistence type="predicted"/>
<evidence type="ECO:0000313" key="1">
    <source>
        <dbReference type="EMBL" id="QFG68952.1"/>
    </source>
</evidence>
<organism evidence="1 2">
    <name type="scientific">Ornithinimicrobium pratense</name>
    <dbReference type="NCBI Taxonomy" id="2593973"/>
    <lineage>
        <taxon>Bacteria</taxon>
        <taxon>Bacillati</taxon>
        <taxon>Actinomycetota</taxon>
        <taxon>Actinomycetes</taxon>
        <taxon>Micrococcales</taxon>
        <taxon>Ornithinimicrobiaceae</taxon>
        <taxon>Ornithinimicrobium</taxon>
    </lineage>
</organism>
<dbReference type="AlphaFoldDB" id="A0A5J6V7B7"/>
<name>A0A5J6V7B7_9MICO</name>
<evidence type="ECO:0000313" key="2">
    <source>
        <dbReference type="Proteomes" id="UP000326546"/>
    </source>
</evidence>
<dbReference type="RefSeq" id="WP_158061338.1">
    <property type="nucleotide sequence ID" value="NZ_CP044427.1"/>
</dbReference>
<accession>A0A5J6V7B7</accession>
<reference evidence="1 2" key="1">
    <citation type="submission" date="2019-09" db="EMBL/GenBank/DDBJ databases">
        <title>Serinicoccus pratensis sp. nov., isolated from meadow soil.</title>
        <authorList>
            <person name="Zhang W."/>
        </authorList>
    </citation>
    <scope>NUCLEOTIDE SEQUENCE [LARGE SCALE GENOMIC DNA]</scope>
    <source>
        <strain evidence="1 2">W204</strain>
    </source>
</reference>
<protein>
    <submittedName>
        <fullName evidence="1">Efflux RND transporter permease subunit</fullName>
    </submittedName>
</protein>
<gene>
    <name evidence="1" type="ORF">FY030_09765</name>
</gene>
<dbReference type="Proteomes" id="UP000326546">
    <property type="component" value="Chromosome"/>
</dbReference>
<dbReference type="KEGG" id="serw:FY030_09765"/>
<sequence>MTTMSGPEIVNPRKAELRALADRAGEVESAVATVLEAARSALEGGAWVSSTARTFEEGITLARQDIQRAASGTVAAIEAEWASTPARIPANGPI</sequence>
<dbReference type="EMBL" id="CP044427">
    <property type="protein sequence ID" value="QFG68952.1"/>
    <property type="molecule type" value="Genomic_DNA"/>
</dbReference>